<dbReference type="STRING" id="1324314.BVG16_25230"/>
<dbReference type="OrthoDB" id="37447at2"/>
<keyword evidence="1" id="KW-0472">Membrane</keyword>
<comment type="caution">
    <text evidence="2">The sequence shown here is derived from an EMBL/GenBank/DDBJ whole genome shotgun (WGS) entry which is preliminary data.</text>
</comment>
<dbReference type="RefSeq" id="WP_078501975.1">
    <property type="nucleotide sequence ID" value="NZ_MSZX01000012.1"/>
</dbReference>
<proteinExistence type="predicted"/>
<organism evidence="2 3">
    <name type="scientific">Paenibacillus selenitireducens</name>
    <dbReference type="NCBI Taxonomy" id="1324314"/>
    <lineage>
        <taxon>Bacteria</taxon>
        <taxon>Bacillati</taxon>
        <taxon>Bacillota</taxon>
        <taxon>Bacilli</taxon>
        <taxon>Bacillales</taxon>
        <taxon>Paenibacillaceae</taxon>
        <taxon>Paenibacillus</taxon>
    </lineage>
</organism>
<dbReference type="Pfam" id="PF17248">
    <property type="entry name" value="DUF5317"/>
    <property type="match status" value="1"/>
</dbReference>
<gene>
    <name evidence="2" type="ORF">BVG16_25230</name>
</gene>
<keyword evidence="1" id="KW-0812">Transmembrane</keyword>
<evidence type="ECO:0000313" key="2">
    <source>
        <dbReference type="EMBL" id="OPA74057.1"/>
    </source>
</evidence>
<evidence type="ECO:0000313" key="3">
    <source>
        <dbReference type="Proteomes" id="UP000190188"/>
    </source>
</evidence>
<accession>A0A1T2X2I9</accession>
<feature type="transmembrane region" description="Helical" evidence="1">
    <location>
        <begin position="56"/>
        <end position="77"/>
    </location>
</feature>
<feature type="transmembrane region" description="Helical" evidence="1">
    <location>
        <begin position="84"/>
        <end position="101"/>
    </location>
</feature>
<feature type="transmembrane region" description="Helical" evidence="1">
    <location>
        <begin position="159"/>
        <end position="176"/>
    </location>
</feature>
<evidence type="ECO:0000256" key="1">
    <source>
        <dbReference type="SAM" id="Phobius"/>
    </source>
</evidence>
<protein>
    <recommendedName>
        <fullName evidence="4">DUF5317 domain-containing protein</fullName>
    </recommendedName>
</protein>
<dbReference type="EMBL" id="MSZX01000012">
    <property type="protein sequence ID" value="OPA74057.1"/>
    <property type="molecule type" value="Genomic_DNA"/>
</dbReference>
<reference evidence="2 3" key="1">
    <citation type="submission" date="2017-01" db="EMBL/GenBank/DDBJ databases">
        <title>Genome analysis of Paenibacillus selenitrireducens ES3-24.</title>
        <authorList>
            <person name="Xu D."/>
            <person name="Yao R."/>
            <person name="Zheng S."/>
        </authorList>
    </citation>
    <scope>NUCLEOTIDE SEQUENCE [LARGE SCALE GENOMIC DNA]</scope>
    <source>
        <strain evidence="2 3">ES3-24</strain>
    </source>
</reference>
<feature type="transmembrane region" description="Helical" evidence="1">
    <location>
        <begin position="6"/>
        <end position="26"/>
    </location>
</feature>
<keyword evidence="3" id="KW-1185">Reference proteome</keyword>
<dbReference type="Proteomes" id="UP000190188">
    <property type="component" value="Unassembled WGS sequence"/>
</dbReference>
<name>A0A1T2X2I9_9BACL</name>
<keyword evidence="1" id="KW-1133">Transmembrane helix</keyword>
<evidence type="ECO:0008006" key="4">
    <source>
        <dbReference type="Google" id="ProtNLM"/>
    </source>
</evidence>
<sequence>MVIDGIVIGIIVGLIRAGFKNGLVALSNIRIKGGIIFPLLLLLQFFMFYFQDQVQFFNQISGYFFMVVYIVGLYVLWLNRNEPGFWYIFIGVGLNFLVMVLNGGRMPVSLEAAKVLDPIYTQMLKDGVTVTKHIMLDDSTHLSFLGDIIPISSPYPRTQVISIGDIVMNIGIFIYLQKIMLVEKLRTSSVDA</sequence>
<feature type="transmembrane region" description="Helical" evidence="1">
    <location>
        <begin position="33"/>
        <end position="50"/>
    </location>
</feature>
<dbReference type="InterPro" id="IPR035168">
    <property type="entry name" value="DUF5317"/>
</dbReference>
<dbReference type="AlphaFoldDB" id="A0A1T2X2I9"/>